<gene>
    <name evidence="1" type="ORF">EP51_44035</name>
</gene>
<proteinExistence type="predicted"/>
<dbReference type="Proteomes" id="UP000028488">
    <property type="component" value="Plasmid pPDG2"/>
</dbReference>
<organism evidence="1 2">
    <name type="scientific">Rhodococcus opacus</name>
    <name type="common">Nocardia opaca</name>
    <dbReference type="NCBI Taxonomy" id="37919"/>
    <lineage>
        <taxon>Bacteria</taxon>
        <taxon>Bacillati</taxon>
        <taxon>Actinomycetota</taxon>
        <taxon>Actinomycetes</taxon>
        <taxon>Mycobacteriales</taxon>
        <taxon>Nocardiaceae</taxon>
        <taxon>Rhodococcus</taxon>
    </lineage>
</organism>
<geneLocation type="plasmid" evidence="1 2">
    <name>pPDG2</name>
</geneLocation>
<dbReference type="EMBL" id="CP008949">
    <property type="protein sequence ID" value="AII11048.1"/>
    <property type="molecule type" value="Genomic_DNA"/>
</dbReference>
<evidence type="ECO:0000313" key="2">
    <source>
        <dbReference type="Proteomes" id="UP000028488"/>
    </source>
</evidence>
<protein>
    <submittedName>
        <fullName evidence="1">Uncharacterized protein</fullName>
    </submittedName>
</protein>
<name>A0A076F041_RHOOP</name>
<keyword evidence="1" id="KW-0614">Plasmid</keyword>
<evidence type="ECO:0000313" key="1">
    <source>
        <dbReference type="EMBL" id="AII11048.1"/>
    </source>
</evidence>
<reference evidence="1 2" key="1">
    <citation type="submission" date="2014-07" db="EMBL/GenBank/DDBJ databases">
        <title>Genome Sequence of Rhodococcus opacus Strain R7, a Biodegrader of Mono- and Polycyclic Aromatic Hydrocarbons.</title>
        <authorList>
            <person name="Di Gennaro P."/>
            <person name="Zampolli J."/>
            <person name="Presti I."/>
            <person name="Cappelletti M."/>
            <person name="D'Ursi P."/>
            <person name="Orro A."/>
            <person name="Mezzelani A."/>
            <person name="Milanesi L."/>
        </authorList>
    </citation>
    <scope>NUCLEOTIDE SEQUENCE [LARGE SCALE GENOMIC DNA]</scope>
    <source>
        <strain evidence="1 2">R7</strain>
        <plasmid evidence="1">pPDG2</plasmid>
    </source>
</reference>
<sequence length="59" mass="6258">MVLVIVAASESIRLITSTWRCGPAQFPQVHHHQLLAGVKADTQELAGDHAMGSGHAEIA</sequence>
<dbReference type="AlphaFoldDB" id="A0A076F041"/>
<accession>A0A076F041</accession>